<organism evidence="2 3">
    <name type="scientific">candidate division MSBL1 archaeon SCGC-AAA385M02</name>
    <dbReference type="NCBI Taxonomy" id="1698287"/>
    <lineage>
        <taxon>Archaea</taxon>
        <taxon>Methanobacteriati</taxon>
        <taxon>Methanobacteriota</taxon>
        <taxon>candidate division MSBL1</taxon>
    </lineage>
</organism>
<sequence length="93" mass="10651">MEQVLEFLQNYWGIIAVILGAIPAISDKAMVQYGAAFSKMLRGSIGRKTTDYIAKKFNLFADGMEQENIKQKAIKERKQKQVKKDIEELKKNL</sequence>
<keyword evidence="1" id="KW-0812">Transmembrane</keyword>
<feature type="transmembrane region" description="Helical" evidence="1">
    <location>
        <begin position="12"/>
        <end position="31"/>
    </location>
</feature>
<name>A0A133VQ44_9EURY</name>
<dbReference type="EMBL" id="LHYL01000012">
    <property type="protein sequence ID" value="KXB08574.1"/>
    <property type="molecule type" value="Genomic_DNA"/>
</dbReference>
<accession>A0A133VQ44</accession>
<proteinExistence type="predicted"/>
<evidence type="ECO:0000256" key="1">
    <source>
        <dbReference type="SAM" id="Phobius"/>
    </source>
</evidence>
<keyword evidence="3" id="KW-1185">Reference proteome</keyword>
<evidence type="ECO:0000313" key="3">
    <source>
        <dbReference type="Proteomes" id="UP000070248"/>
    </source>
</evidence>
<evidence type="ECO:0000313" key="2">
    <source>
        <dbReference type="EMBL" id="KXB08574.1"/>
    </source>
</evidence>
<protein>
    <submittedName>
        <fullName evidence="2">Uncharacterized protein</fullName>
    </submittedName>
</protein>
<dbReference type="Proteomes" id="UP000070248">
    <property type="component" value="Unassembled WGS sequence"/>
</dbReference>
<comment type="caution">
    <text evidence="2">The sequence shown here is derived from an EMBL/GenBank/DDBJ whole genome shotgun (WGS) entry which is preliminary data.</text>
</comment>
<gene>
    <name evidence="2" type="ORF">AKJ59_00770</name>
</gene>
<dbReference type="AlphaFoldDB" id="A0A133VQ44"/>
<keyword evidence="1" id="KW-0472">Membrane</keyword>
<keyword evidence="1" id="KW-1133">Transmembrane helix</keyword>
<reference evidence="2 3" key="1">
    <citation type="journal article" date="2016" name="Sci. Rep.">
        <title>Metabolic traits of an uncultured archaeal lineage -MSBL1- from brine pools of the Red Sea.</title>
        <authorList>
            <person name="Mwirichia R."/>
            <person name="Alam I."/>
            <person name="Rashid M."/>
            <person name="Vinu M."/>
            <person name="Ba-Alawi W."/>
            <person name="Anthony Kamau A."/>
            <person name="Kamanda Ngugi D."/>
            <person name="Goker M."/>
            <person name="Klenk H.P."/>
            <person name="Bajic V."/>
            <person name="Stingl U."/>
        </authorList>
    </citation>
    <scope>NUCLEOTIDE SEQUENCE [LARGE SCALE GENOMIC DNA]</scope>
    <source>
        <strain evidence="2">SCGC-AAA385M02</strain>
    </source>
</reference>